<feature type="region of interest" description="Disordered" evidence="1">
    <location>
        <begin position="37"/>
        <end position="68"/>
    </location>
</feature>
<protein>
    <submittedName>
        <fullName evidence="2">Uncharacterized protein</fullName>
    </submittedName>
</protein>
<keyword evidence="3" id="KW-1185">Reference proteome</keyword>
<name>A0ABD0XPN1_UMBPY</name>
<proteinExistence type="predicted"/>
<comment type="caution">
    <text evidence="2">The sequence shown here is derived from an EMBL/GenBank/DDBJ whole genome shotgun (WGS) entry which is preliminary data.</text>
</comment>
<evidence type="ECO:0000256" key="1">
    <source>
        <dbReference type="SAM" id="MobiDB-lite"/>
    </source>
</evidence>
<organism evidence="2 3">
    <name type="scientific">Umbra pygmaea</name>
    <name type="common">Eastern mudminnow</name>
    <dbReference type="NCBI Taxonomy" id="75934"/>
    <lineage>
        <taxon>Eukaryota</taxon>
        <taxon>Metazoa</taxon>
        <taxon>Chordata</taxon>
        <taxon>Craniata</taxon>
        <taxon>Vertebrata</taxon>
        <taxon>Euteleostomi</taxon>
        <taxon>Actinopterygii</taxon>
        <taxon>Neopterygii</taxon>
        <taxon>Teleostei</taxon>
        <taxon>Protacanthopterygii</taxon>
        <taxon>Esociformes</taxon>
        <taxon>Umbridae</taxon>
        <taxon>Umbra</taxon>
    </lineage>
</organism>
<dbReference type="EMBL" id="JAGEUA010000001">
    <property type="protein sequence ID" value="KAL1023290.1"/>
    <property type="molecule type" value="Genomic_DNA"/>
</dbReference>
<dbReference type="AlphaFoldDB" id="A0ABD0XPN1"/>
<dbReference type="Proteomes" id="UP001557470">
    <property type="component" value="Unassembled WGS sequence"/>
</dbReference>
<evidence type="ECO:0000313" key="2">
    <source>
        <dbReference type="EMBL" id="KAL1023290.1"/>
    </source>
</evidence>
<feature type="compositionally biased region" description="Basic and acidic residues" evidence="1">
    <location>
        <begin position="41"/>
        <end position="50"/>
    </location>
</feature>
<accession>A0ABD0XPN1</accession>
<sequence length="142" mass="16021">MAGMEVPAQNVYVELSDDSDFESPVLQRRRVIQRDAVSTTQREHYERQEAVEASAPSDHGTGLQGQRGDNEATIHFADFIPIDVEEDEAIDEAIRRSLLEESVQSLQDSRFAKTLSKEEITGIVKAHSERVVTTNYRPIYIS</sequence>
<gene>
    <name evidence="2" type="ORF">UPYG_G00038760</name>
</gene>
<reference evidence="2 3" key="1">
    <citation type="submission" date="2024-06" db="EMBL/GenBank/DDBJ databases">
        <authorList>
            <person name="Pan Q."/>
            <person name="Wen M."/>
            <person name="Jouanno E."/>
            <person name="Zahm M."/>
            <person name="Klopp C."/>
            <person name="Cabau C."/>
            <person name="Louis A."/>
            <person name="Berthelot C."/>
            <person name="Parey E."/>
            <person name="Roest Crollius H."/>
            <person name="Montfort J."/>
            <person name="Robinson-Rechavi M."/>
            <person name="Bouchez O."/>
            <person name="Lampietro C."/>
            <person name="Lopez Roques C."/>
            <person name="Donnadieu C."/>
            <person name="Postlethwait J."/>
            <person name="Bobe J."/>
            <person name="Verreycken H."/>
            <person name="Guiguen Y."/>
        </authorList>
    </citation>
    <scope>NUCLEOTIDE SEQUENCE [LARGE SCALE GENOMIC DNA]</scope>
    <source>
        <strain evidence="2">Up_M1</strain>
        <tissue evidence="2">Testis</tissue>
    </source>
</reference>
<evidence type="ECO:0000313" key="3">
    <source>
        <dbReference type="Proteomes" id="UP001557470"/>
    </source>
</evidence>